<dbReference type="eggNOG" id="ENOG502SB4Y">
    <property type="taxonomic scope" value="Eukaryota"/>
</dbReference>
<feature type="transmembrane region" description="Helical" evidence="7">
    <location>
        <begin position="92"/>
        <end position="112"/>
    </location>
</feature>
<dbReference type="Proteomes" id="UP000087171">
    <property type="component" value="Chromosome Ca7"/>
</dbReference>
<evidence type="ECO:0000256" key="1">
    <source>
        <dbReference type="ARBA" id="ARBA00004141"/>
    </source>
</evidence>
<evidence type="ECO:0000259" key="8">
    <source>
        <dbReference type="Pfam" id="PF13962"/>
    </source>
</evidence>
<dbReference type="PaxDb" id="3827-XP_004510423.1"/>
<dbReference type="RefSeq" id="XP_004510423.1">
    <property type="nucleotide sequence ID" value="XM_004510366.3"/>
</dbReference>
<dbReference type="PANTHER" id="PTHR24186:SF37">
    <property type="entry name" value="PGG DOMAIN-CONTAINING PROTEIN"/>
    <property type="match status" value="1"/>
</dbReference>
<dbReference type="PANTHER" id="PTHR24186">
    <property type="entry name" value="PROTEIN PHOSPHATASE 1 REGULATORY SUBUNIT"/>
    <property type="match status" value="1"/>
</dbReference>
<dbReference type="OrthoDB" id="681126at2759"/>
<feature type="transmembrane region" description="Helical" evidence="7">
    <location>
        <begin position="161"/>
        <end position="184"/>
    </location>
</feature>
<keyword evidence="9" id="KW-1185">Reference proteome</keyword>
<keyword evidence="2 7" id="KW-0812">Transmembrane</keyword>
<feature type="domain" description="PGG" evidence="8">
    <location>
        <begin position="22"/>
        <end position="147"/>
    </location>
</feature>
<proteinExistence type="predicted"/>
<keyword evidence="4 7" id="KW-1133">Transmembrane helix</keyword>
<evidence type="ECO:0000256" key="7">
    <source>
        <dbReference type="SAM" id="Phobius"/>
    </source>
</evidence>
<dbReference type="AlphaFoldDB" id="A0A1S2YV62"/>
<evidence type="ECO:0000256" key="3">
    <source>
        <dbReference type="ARBA" id="ARBA00022737"/>
    </source>
</evidence>
<keyword evidence="5" id="KW-0040">ANK repeat</keyword>
<keyword evidence="3" id="KW-0677">Repeat</keyword>
<evidence type="ECO:0000256" key="4">
    <source>
        <dbReference type="ARBA" id="ARBA00022989"/>
    </source>
</evidence>
<name>A0A1S2YV62_CICAR</name>
<evidence type="ECO:0000256" key="6">
    <source>
        <dbReference type="ARBA" id="ARBA00023136"/>
    </source>
</evidence>
<evidence type="ECO:0000313" key="9">
    <source>
        <dbReference type="Proteomes" id="UP000087171"/>
    </source>
</evidence>
<evidence type="ECO:0000256" key="2">
    <source>
        <dbReference type="ARBA" id="ARBA00022692"/>
    </source>
</evidence>
<evidence type="ECO:0000313" key="10">
    <source>
        <dbReference type="RefSeq" id="XP_004510423.1"/>
    </source>
</evidence>
<comment type="subcellular location">
    <subcellularLocation>
        <location evidence="1">Membrane</location>
        <topology evidence="1">Multi-pass membrane protein</topology>
    </subcellularLocation>
</comment>
<reference evidence="10" key="2">
    <citation type="submission" date="2025-08" db="UniProtKB">
        <authorList>
            <consortium name="RefSeq"/>
        </authorList>
    </citation>
    <scope>IDENTIFICATION</scope>
    <source>
        <tissue evidence="10">Etiolated seedlings</tissue>
    </source>
</reference>
<dbReference type="STRING" id="3827.A0A1S2YV62"/>
<dbReference type="Pfam" id="PF13962">
    <property type="entry name" value="PGG"/>
    <property type="match status" value="1"/>
</dbReference>
<feature type="transmembrane region" description="Helical" evidence="7">
    <location>
        <begin position="29"/>
        <end position="47"/>
    </location>
</feature>
<keyword evidence="6 7" id="KW-0472">Membrane</keyword>
<sequence>MDGVVIQNGAQQVFTRYQNQGNWLEQMRGSLMVVATVIASLTFQIAINPPGGVWQTNTNKTEDGCAFNTTCKAGTSVIASSGDSDQKFRYEVFTLLCAISFSASQTIILLLVTGFQLSNKFVMWLLIIVNCISVFCTAGAYIISIWMIMYPLDGPFSKLALYYGLFWALLVVLIFLGFFCRLVFWLLKSFFRLLCCCLRRKDIGDY</sequence>
<protein>
    <submittedName>
        <fullName evidence="10">Uncharacterized protein LOC101494640</fullName>
    </submittedName>
</protein>
<dbReference type="GO" id="GO:0005886">
    <property type="term" value="C:plasma membrane"/>
    <property type="evidence" value="ECO:0007669"/>
    <property type="project" value="TreeGrafter"/>
</dbReference>
<feature type="transmembrane region" description="Helical" evidence="7">
    <location>
        <begin position="124"/>
        <end position="149"/>
    </location>
</feature>
<evidence type="ECO:0000256" key="5">
    <source>
        <dbReference type="ARBA" id="ARBA00023043"/>
    </source>
</evidence>
<accession>A0A1S2YV62</accession>
<reference evidence="9" key="1">
    <citation type="journal article" date="2013" name="Nat. Biotechnol.">
        <title>Draft genome sequence of chickpea (Cicer arietinum) provides a resource for trait improvement.</title>
        <authorList>
            <person name="Varshney R.K."/>
            <person name="Song C."/>
            <person name="Saxena R.K."/>
            <person name="Azam S."/>
            <person name="Yu S."/>
            <person name="Sharpe A.G."/>
            <person name="Cannon S."/>
            <person name="Baek J."/>
            <person name="Rosen B.D."/>
            <person name="Tar'an B."/>
            <person name="Millan T."/>
            <person name="Zhang X."/>
            <person name="Ramsay L.D."/>
            <person name="Iwata A."/>
            <person name="Wang Y."/>
            <person name="Nelson W."/>
            <person name="Farmer A.D."/>
            <person name="Gaur P.M."/>
            <person name="Soderlund C."/>
            <person name="Penmetsa R.V."/>
            <person name="Xu C."/>
            <person name="Bharti A.K."/>
            <person name="He W."/>
            <person name="Winter P."/>
            <person name="Zhao S."/>
            <person name="Hane J.K."/>
            <person name="Carrasquilla-Garcia N."/>
            <person name="Condie J.A."/>
            <person name="Upadhyaya H.D."/>
            <person name="Luo M.C."/>
            <person name="Thudi M."/>
            <person name="Gowda C.L."/>
            <person name="Singh N.P."/>
            <person name="Lichtenzveig J."/>
            <person name="Gali K.K."/>
            <person name="Rubio J."/>
            <person name="Nadarajan N."/>
            <person name="Dolezel J."/>
            <person name="Bansal K.C."/>
            <person name="Xu X."/>
            <person name="Edwards D."/>
            <person name="Zhang G."/>
            <person name="Kahl G."/>
            <person name="Gil J."/>
            <person name="Singh K.B."/>
            <person name="Datta S.K."/>
            <person name="Jackson S.A."/>
            <person name="Wang J."/>
            <person name="Cook D.R."/>
        </authorList>
    </citation>
    <scope>NUCLEOTIDE SEQUENCE [LARGE SCALE GENOMIC DNA]</scope>
    <source>
        <strain evidence="9">cv. CDC Frontier</strain>
    </source>
</reference>
<gene>
    <name evidence="10" type="primary">LOC101494640</name>
</gene>
<dbReference type="InterPro" id="IPR026961">
    <property type="entry name" value="PGG_dom"/>
</dbReference>
<organism evidence="9 10">
    <name type="scientific">Cicer arietinum</name>
    <name type="common">Chickpea</name>
    <name type="synonym">Garbanzo</name>
    <dbReference type="NCBI Taxonomy" id="3827"/>
    <lineage>
        <taxon>Eukaryota</taxon>
        <taxon>Viridiplantae</taxon>
        <taxon>Streptophyta</taxon>
        <taxon>Embryophyta</taxon>
        <taxon>Tracheophyta</taxon>
        <taxon>Spermatophyta</taxon>
        <taxon>Magnoliopsida</taxon>
        <taxon>eudicotyledons</taxon>
        <taxon>Gunneridae</taxon>
        <taxon>Pentapetalae</taxon>
        <taxon>rosids</taxon>
        <taxon>fabids</taxon>
        <taxon>Fabales</taxon>
        <taxon>Fabaceae</taxon>
        <taxon>Papilionoideae</taxon>
        <taxon>50 kb inversion clade</taxon>
        <taxon>NPAAA clade</taxon>
        <taxon>Hologalegina</taxon>
        <taxon>IRL clade</taxon>
        <taxon>Cicereae</taxon>
        <taxon>Cicer</taxon>
    </lineage>
</organism>